<reference evidence="1 2" key="1">
    <citation type="journal article" date="2016" name="Sci. Rep.">
        <title>Genomic and phenotypic characterization of the species Acinetobacter venetianus.</title>
        <authorList>
            <person name="Fondi M."/>
            <person name="Maida I."/>
            <person name="Perrin E."/>
            <person name="Orlandini V."/>
            <person name="La Torre L."/>
            <person name="Bosi E."/>
            <person name="Negroni A."/>
            <person name="Zanaroli G."/>
            <person name="Fava F."/>
            <person name="Decorosi F."/>
            <person name="Giovannetti L."/>
            <person name="Viti C."/>
            <person name="Vaneechoutte M."/>
            <person name="Dijkshoorn L."/>
            <person name="Fani R."/>
        </authorList>
    </citation>
    <scope>NUCLEOTIDE SEQUENCE [LARGE SCALE GENOMIC DNA]</scope>
    <source>
        <strain evidence="1 2">LUH5627</strain>
    </source>
</reference>
<organism evidence="1 2">
    <name type="scientific">Acinetobacter venetianus</name>
    <dbReference type="NCBI Taxonomy" id="52133"/>
    <lineage>
        <taxon>Bacteria</taxon>
        <taxon>Pseudomonadati</taxon>
        <taxon>Pseudomonadota</taxon>
        <taxon>Gammaproteobacteria</taxon>
        <taxon>Moraxellales</taxon>
        <taxon>Moraxellaceae</taxon>
        <taxon>Acinetobacter</taxon>
    </lineage>
</organism>
<dbReference type="AlphaFoldDB" id="A0A150I271"/>
<accession>A0A150I271</accession>
<dbReference type="RefSeq" id="WP_081105934.1">
    <property type="nucleotide sequence ID" value="NZ_JRUE01000053.1"/>
</dbReference>
<sequence length="66" mass="7638">MKSGAFCLKIAQLYGYCRVKKENGRYPCLNLDKNAIRRADQYLYRAKQQGRNRVIFSITDATDCLS</sequence>
<dbReference type="EMBL" id="JRUE01000053">
    <property type="protein sequence ID" value="KXZ73763.1"/>
    <property type="molecule type" value="Genomic_DNA"/>
</dbReference>
<dbReference type="Proteomes" id="UP000075680">
    <property type="component" value="Unassembled WGS sequence"/>
</dbReference>
<evidence type="ECO:0008006" key="3">
    <source>
        <dbReference type="Google" id="ProtNLM"/>
    </source>
</evidence>
<comment type="caution">
    <text evidence="1">The sequence shown here is derived from an EMBL/GenBank/DDBJ whole genome shotgun (WGS) entry which is preliminary data.</text>
</comment>
<protein>
    <recommendedName>
        <fullName evidence="3">GGDEF domain-containing protein</fullName>
    </recommendedName>
</protein>
<dbReference type="InterPro" id="IPR043128">
    <property type="entry name" value="Rev_trsase/Diguanyl_cyclase"/>
</dbReference>
<evidence type="ECO:0000313" key="1">
    <source>
        <dbReference type="EMBL" id="KXZ73763.1"/>
    </source>
</evidence>
<gene>
    <name evidence="1" type="ORF">AVENLUH5627_00465</name>
</gene>
<name>A0A150I271_9GAMM</name>
<evidence type="ECO:0000313" key="2">
    <source>
        <dbReference type="Proteomes" id="UP000075680"/>
    </source>
</evidence>
<dbReference type="PATRIC" id="fig|52133.18.peg.483"/>
<proteinExistence type="predicted"/>
<dbReference type="Gene3D" id="3.30.70.270">
    <property type="match status" value="1"/>
</dbReference>